<evidence type="ECO:0000256" key="8">
    <source>
        <dbReference type="ARBA" id="ARBA00039866"/>
    </source>
</evidence>
<protein>
    <recommendedName>
        <fullName evidence="8">L-ornithine N(alpha)-acyltransferase</fullName>
        <ecNumber evidence="7">2.3.2.30</ecNumber>
    </recommendedName>
</protein>
<accession>A0A3N4VM96</accession>
<evidence type="ECO:0000256" key="6">
    <source>
        <dbReference type="ARBA" id="ARBA00038095"/>
    </source>
</evidence>
<comment type="function">
    <text evidence="9">Catalyzes the first step in the biosynthesis of ornithine lipids, which are phosphorus-free membrane lipids. Catalyzes the 3-hydroxyacyl-acyl carrier protein-dependent acylation of ornithine to form lyso-ornithine lipid (LOL).</text>
</comment>
<keyword evidence="3" id="KW-0808">Transferase</keyword>
<comment type="caution">
    <text evidence="12">The sequence shown here is derived from an EMBL/GenBank/DDBJ whole genome shotgun (WGS) entry which is preliminary data.</text>
</comment>
<evidence type="ECO:0000256" key="2">
    <source>
        <dbReference type="ARBA" id="ARBA00022516"/>
    </source>
</evidence>
<comment type="catalytic activity">
    <reaction evidence="10">
        <text>a (3R)-hydroxyacyl-[ACP] + L-ornithine = a lyso-ornithine lipid + holo-[ACP] + H(+)</text>
        <dbReference type="Rhea" id="RHEA:20633"/>
        <dbReference type="Rhea" id="RHEA-COMP:9685"/>
        <dbReference type="Rhea" id="RHEA-COMP:9945"/>
        <dbReference type="ChEBI" id="CHEBI:15378"/>
        <dbReference type="ChEBI" id="CHEBI:46911"/>
        <dbReference type="ChEBI" id="CHEBI:64479"/>
        <dbReference type="ChEBI" id="CHEBI:78827"/>
        <dbReference type="ChEBI" id="CHEBI:138482"/>
        <dbReference type="EC" id="2.3.2.30"/>
    </reaction>
    <physiologicalReaction direction="left-to-right" evidence="10">
        <dbReference type="Rhea" id="RHEA:20634"/>
    </physiologicalReaction>
</comment>
<dbReference type="InterPro" id="IPR052351">
    <property type="entry name" value="Ornithine_N-alpha-AT"/>
</dbReference>
<comment type="similarity">
    <text evidence="6">Belongs to the acetyltransferase family. OlsB subfamily.</text>
</comment>
<dbReference type="Proteomes" id="UP000269708">
    <property type="component" value="Unassembled WGS sequence"/>
</dbReference>
<gene>
    <name evidence="12" type="ORF">EDC50_0086</name>
</gene>
<dbReference type="InterPro" id="IPR045746">
    <property type="entry name" value="ACT14924-like_Acyltransf_dom"/>
</dbReference>
<proteinExistence type="inferred from homology"/>
<evidence type="ECO:0000256" key="3">
    <source>
        <dbReference type="ARBA" id="ARBA00022679"/>
    </source>
</evidence>
<dbReference type="Pfam" id="PF19576">
    <property type="entry name" value="Acyltransf_2"/>
    <property type="match status" value="1"/>
</dbReference>
<keyword evidence="13" id="KW-1185">Reference proteome</keyword>
<dbReference type="PANTHER" id="PTHR37323:SF1">
    <property type="entry name" value="L-ORNITHINE N(ALPHA)-ACYLTRANSFERASE"/>
    <property type="match status" value="1"/>
</dbReference>
<evidence type="ECO:0000256" key="10">
    <source>
        <dbReference type="ARBA" id="ARBA00047785"/>
    </source>
</evidence>
<name>A0A3N4VM96_9GAMM</name>
<feature type="domain" description="Phospholipid/glycerol acyltransferase" evidence="11">
    <location>
        <begin position="140"/>
        <end position="257"/>
    </location>
</feature>
<dbReference type="Pfam" id="PF13444">
    <property type="entry name" value="Acetyltransf_5"/>
    <property type="match status" value="1"/>
</dbReference>
<evidence type="ECO:0000313" key="12">
    <source>
        <dbReference type="EMBL" id="RPE80919.1"/>
    </source>
</evidence>
<dbReference type="SUPFAM" id="SSF69593">
    <property type="entry name" value="Glycerol-3-phosphate (1)-acyltransferase"/>
    <property type="match status" value="1"/>
</dbReference>
<evidence type="ECO:0000256" key="9">
    <source>
        <dbReference type="ARBA" id="ARBA00045724"/>
    </source>
</evidence>
<evidence type="ECO:0000313" key="13">
    <source>
        <dbReference type="Proteomes" id="UP000269708"/>
    </source>
</evidence>
<dbReference type="InterPro" id="IPR002123">
    <property type="entry name" value="Plipid/glycerol_acylTrfase"/>
</dbReference>
<evidence type="ECO:0000259" key="11">
    <source>
        <dbReference type="SMART" id="SM00563"/>
    </source>
</evidence>
<organism evidence="12 13">
    <name type="scientific">Vulcaniibacterium tengchongense</name>
    <dbReference type="NCBI Taxonomy" id="1273429"/>
    <lineage>
        <taxon>Bacteria</taxon>
        <taxon>Pseudomonadati</taxon>
        <taxon>Pseudomonadota</taxon>
        <taxon>Gammaproteobacteria</taxon>
        <taxon>Lysobacterales</taxon>
        <taxon>Lysobacteraceae</taxon>
        <taxon>Vulcaniibacterium</taxon>
    </lineage>
</organism>
<evidence type="ECO:0000256" key="7">
    <source>
        <dbReference type="ARBA" id="ARBA00039058"/>
    </source>
</evidence>
<dbReference type="GO" id="GO:0006629">
    <property type="term" value="P:lipid metabolic process"/>
    <property type="evidence" value="ECO:0007669"/>
    <property type="project" value="UniProtKB-KW"/>
</dbReference>
<dbReference type="SMART" id="SM00563">
    <property type="entry name" value="PlsC"/>
    <property type="match status" value="1"/>
</dbReference>
<dbReference type="EMBL" id="RKQN01000001">
    <property type="protein sequence ID" value="RPE80919.1"/>
    <property type="molecule type" value="Genomic_DNA"/>
</dbReference>
<evidence type="ECO:0000256" key="5">
    <source>
        <dbReference type="ARBA" id="ARBA00023315"/>
    </source>
</evidence>
<sequence length="626" mass="69628">MPRASPAVCGSHPPIRHRWRMPGRLSRRCRHPDNSLSPARRRLRAETIPAGAPREARMLQFEHRLQERFPQWFRGRRAALARPLLRTIGRWSRLDEVEQFLRDNGHLRDFAFVGAALDHLQVRYLAEPEEVRRIPERGRLLIVANHPSGALDALALLDLVGRVRPDVKIVANDLLCALQPLSGLLLPVRILGGRPGADSLQAIEAALRAEQCVIVFPAGEVARFGLRGVTDGRWRRGFLRFARTTGAPVLPVRIEARNSALFYGASALFKPAGTALLAREMFARRARRLALRIGRPLTLPARGDARALLRAVRRELYAIGTPRERAHGPEALVEAVDPADVRAGVEGMELLGRTFDGKQIRVGRLPTGSPLLREIGRLRELTFRAVGEGTGQRLDVDVYDAWYEHIVLWDEDAARIAGAYRIARGARVLAERGLGGLYTASLFRYADDAIPRIAAGMELGRSFVAPEYWGSRSIDYLWQGIGAYLRRHPGVRYLFGPVSISAALPAEAREQIVAYYQRYYGSAEACAQSRRPFAYRAAPPRFDALDAATAFRVLKNNLDALGASLPMLYKQYTELCEPGGARFLAFGVDPDFSDAVDGLIEVDLHRLRPRKRERYLGAAAAAEVAA</sequence>
<keyword evidence="4" id="KW-0443">Lipid metabolism</keyword>
<dbReference type="EC" id="2.3.2.30" evidence="7"/>
<dbReference type="Gene3D" id="3.40.630.30">
    <property type="match status" value="1"/>
</dbReference>
<dbReference type="SUPFAM" id="SSF55729">
    <property type="entry name" value="Acyl-CoA N-acyltransferases (Nat)"/>
    <property type="match status" value="1"/>
</dbReference>
<evidence type="ECO:0000256" key="1">
    <source>
        <dbReference type="ARBA" id="ARBA00005189"/>
    </source>
</evidence>
<dbReference type="GO" id="GO:0043810">
    <property type="term" value="F:ornithine-acyl [acyl carrier protein] N-acyltransferase activity"/>
    <property type="evidence" value="ECO:0007669"/>
    <property type="project" value="UniProtKB-EC"/>
</dbReference>
<keyword evidence="2" id="KW-0444">Lipid biosynthesis</keyword>
<evidence type="ECO:0000256" key="4">
    <source>
        <dbReference type="ARBA" id="ARBA00023098"/>
    </source>
</evidence>
<comment type="pathway">
    <text evidence="1">Lipid metabolism.</text>
</comment>
<dbReference type="PANTHER" id="PTHR37323">
    <property type="entry name" value="GCN5-RELATED N-ACETYLTRANSFERASE"/>
    <property type="match status" value="1"/>
</dbReference>
<dbReference type="AlphaFoldDB" id="A0A3N4VM96"/>
<reference evidence="12 13" key="1">
    <citation type="submission" date="2018-11" db="EMBL/GenBank/DDBJ databases">
        <title>Genomic Encyclopedia of Type Strains, Phase IV (KMG-IV): sequencing the most valuable type-strain genomes for metagenomic binning, comparative biology and taxonomic classification.</title>
        <authorList>
            <person name="Goeker M."/>
        </authorList>
    </citation>
    <scope>NUCLEOTIDE SEQUENCE [LARGE SCALE GENOMIC DNA]</scope>
    <source>
        <strain evidence="12 13">DSM 25623</strain>
    </source>
</reference>
<dbReference type="InterPro" id="IPR016181">
    <property type="entry name" value="Acyl_CoA_acyltransferase"/>
</dbReference>
<keyword evidence="5" id="KW-0012">Acyltransferase</keyword>